<dbReference type="AlphaFoldDB" id="D0IC36"/>
<dbReference type="InterPro" id="IPR001789">
    <property type="entry name" value="Sig_transdc_resp-reg_receiver"/>
</dbReference>
<keyword evidence="4" id="KW-1185">Reference proteome</keyword>
<gene>
    <name evidence="3" type="ORF">VHA_003315</name>
</gene>
<dbReference type="SUPFAM" id="SSF52172">
    <property type="entry name" value="CheY-like"/>
    <property type="match status" value="1"/>
</dbReference>
<dbReference type="Pfam" id="PF00072">
    <property type="entry name" value="Response_reg"/>
    <property type="match status" value="1"/>
</dbReference>
<proteinExistence type="predicted"/>
<dbReference type="SMART" id="SM00448">
    <property type="entry name" value="REC"/>
    <property type="match status" value="1"/>
</dbReference>
<accession>D0IC36</accession>
<dbReference type="EMBL" id="ADAQ01000013">
    <property type="protein sequence ID" value="EEY71454.1"/>
    <property type="molecule type" value="Genomic_DNA"/>
</dbReference>
<dbReference type="PANTHER" id="PTHR43228:SF1">
    <property type="entry name" value="TWO-COMPONENT RESPONSE REGULATOR ARR22"/>
    <property type="match status" value="1"/>
</dbReference>
<evidence type="ECO:0000256" key="1">
    <source>
        <dbReference type="PROSITE-ProRule" id="PRU00169"/>
    </source>
</evidence>
<evidence type="ECO:0000313" key="4">
    <source>
        <dbReference type="Proteomes" id="UP000003604"/>
    </source>
</evidence>
<dbReference type="InterPro" id="IPR011006">
    <property type="entry name" value="CheY-like_superfamily"/>
</dbReference>
<evidence type="ECO:0000259" key="2">
    <source>
        <dbReference type="PROSITE" id="PS50110"/>
    </source>
</evidence>
<dbReference type="Gene3D" id="3.60.40.10">
    <property type="entry name" value="PPM-type phosphatase domain"/>
    <property type="match status" value="1"/>
</dbReference>
<dbReference type="Gene3D" id="3.40.50.2300">
    <property type="match status" value="1"/>
</dbReference>
<dbReference type="GO" id="GO:0000160">
    <property type="term" value="P:phosphorelay signal transduction system"/>
    <property type="evidence" value="ECO:0007669"/>
    <property type="project" value="InterPro"/>
</dbReference>
<evidence type="ECO:0000313" key="3">
    <source>
        <dbReference type="EMBL" id="EEY71454.1"/>
    </source>
</evidence>
<dbReference type="InterPro" id="IPR036457">
    <property type="entry name" value="PPM-type-like_dom_sf"/>
</dbReference>
<protein>
    <submittedName>
        <fullName evidence="3">Response regulator</fullName>
    </submittedName>
</protein>
<feature type="modified residue" description="4-aspartylphosphate" evidence="1">
    <location>
        <position position="89"/>
    </location>
</feature>
<organism evidence="3 4">
    <name type="scientific">Grimontia hollisae CIP 101886</name>
    <dbReference type="NCBI Taxonomy" id="675812"/>
    <lineage>
        <taxon>Bacteria</taxon>
        <taxon>Pseudomonadati</taxon>
        <taxon>Pseudomonadota</taxon>
        <taxon>Gammaproteobacteria</taxon>
        <taxon>Vibrionales</taxon>
        <taxon>Vibrionaceae</taxon>
        <taxon>Grimontia</taxon>
    </lineage>
</organism>
<dbReference type="InterPro" id="IPR052048">
    <property type="entry name" value="ST_Response_Regulator"/>
</dbReference>
<comment type="caution">
    <text evidence="3">The sequence shown here is derived from an EMBL/GenBank/DDBJ whole genome shotgun (WGS) entry which is preliminary data.</text>
</comment>
<name>D0IC36_GRIHO</name>
<dbReference type="PANTHER" id="PTHR43228">
    <property type="entry name" value="TWO-COMPONENT RESPONSE REGULATOR"/>
    <property type="match status" value="1"/>
</dbReference>
<dbReference type="Proteomes" id="UP000003604">
    <property type="component" value="Unassembled WGS sequence"/>
</dbReference>
<sequence>MCLQQPGPDFQTILLGANALPFSVSSPKETGEHKVLEGKEVLIVEDDPIFSRIISHFLRKEGCTVREAENGLDGLKALREGIPDLLLSDLSMPVMTGLEFVEEVSMEYPMLPVIVISGTGGMADVAQALRFGVKDFLIKPIEDVMVVKSAILSVLEENDGGVSSDADFSQQWFKVSQDGDQPLTEELKWHLEDLLDNPGNARDLLMGLMPEQDSQQGDWRLSYHSLQSADISPIVLDYTWMMDGKMAFYMVDSASAGENGTATTLMIRAFFNEYLRSQIADEKGFIHLVHQIEYAIKRSTYASPIRAMFGILNASDNQLDVLSAGLNAVVDGTGKAVIVKNNNLLGIDAASIRFQTIDLSGGSVRVSLSEIGLTSFSLDIQRLDA</sequence>
<dbReference type="PROSITE" id="PS50110">
    <property type="entry name" value="RESPONSE_REGULATORY"/>
    <property type="match status" value="1"/>
</dbReference>
<keyword evidence="1" id="KW-0597">Phosphoprotein</keyword>
<reference evidence="3 4" key="1">
    <citation type="submission" date="2009-10" db="EMBL/GenBank/DDBJ databases">
        <authorList>
            <consortium name="Los Alamos National Laboratory (LANL)"/>
            <consortium name="National Microbial Pathogen Data Resource (NMPDR)"/>
            <person name="Saunders E.H."/>
            <person name="Munk A.C."/>
            <person name="Tapia R."/>
            <person name="Green L."/>
            <person name="Rogers Y."/>
            <person name="Detter J.C."/>
            <person name="Bruce D."/>
            <person name="Brettin T.S."/>
            <person name="Colwell R.R."/>
            <person name="Huq A."/>
            <person name="Grim C.J."/>
            <person name="Hasan N.A."/>
            <person name="Bartels D."/>
            <person name="Vonstein V."/>
        </authorList>
    </citation>
    <scope>NUCLEOTIDE SEQUENCE [LARGE SCALE GENOMIC DNA]</scope>
    <source>
        <strain evidence="3 4">CIP 101886</strain>
    </source>
</reference>
<dbReference type="eggNOG" id="COG0745">
    <property type="taxonomic scope" value="Bacteria"/>
</dbReference>
<feature type="domain" description="Response regulatory" evidence="2">
    <location>
        <begin position="40"/>
        <end position="154"/>
    </location>
</feature>